<protein>
    <submittedName>
        <fullName evidence="1">Uncharacterized protein</fullName>
    </submittedName>
</protein>
<proteinExistence type="predicted"/>
<dbReference type="AlphaFoldDB" id="A0A5D3GF71"/>
<comment type="caution">
    <text evidence="1">The sequence shown here is derived from an EMBL/GenBank/DDBJ whole genome shotgun (WGS) entry which is preliminary data.</text>
</comment>
<evidence type="ECO:0000313" key="2">
    <source>
        <dbReference type="Proteomes" id="UP000324029"/>
    </source>
</evidence>
<gene>
    <name evidence="1" type="ORF">FXO26_05490</name>
</gene>
<reference evidence="1 2" key="2">
    <citation type="submission" date="2019-08" db="EMBL/GenBank/DDBJ databases">
        <authorList>
            <person name="Brilhante M."/>
            <person name="Perreten V."/>
        </authorList>
    </citation>
    <scope>NUCLEOTIDE SEQUENCE [LARGE SCALE GENOMIC DNA]</scope>
    <source>
        <strain evidence="1 2">MCP106</strain>
    </source>
</reference>
<sequence>MFQNAKNLLTRFHLDFFFCFWRAIFYSEKTAYWLNRLFRKSPLTIFRWLAVKPGCNAVFPYRNDKFTNLPRKSWVTCSCKDWLTVCRVHSVGACRSCRAVYNAPRFTVTPLAYPRKRPRPQGSIPLIIPPGHEPDGFDFVTDKNKQVTYDH</sequence>
<name>A0A5D3GF71_9PSED</name>
<organism evidence="1 2">
    <name type="scientific">Pseudomonas synxantha</name>
    <dbReference type="NCBI Taxonomy" id="47883"/>
    <lineage>
        <taxon>Bacteria</taxon>
        <taxon>Pseudomonadati</taxon>
        <taxon>Pseudomonadota</taxon>
        <taxon>Gammaproteobacteria</taxon>
        <taxon>Pseudomonadales</taxon>
        <taxon>Pseudomonadaceae</taxon>
        <taxon>Pseudomonas</taxon>
    </lineage>
</organism>
<accession>A0A5D3GF71</accession>
<reference evidence="1 2" key="1">
    <citation type="submission" date="2019-08" db="EMBL/GenBank/DDBJ databases">
        <title>Subclass B2 metallo-beta lactamase from Pseudomonas synxantha.</title>
        <authorList>
            <person name="Poirel L."/>
            <person name="Palmieri M."/>
            <person name="Masseron A."/>
            <person name="Perreten V."/>
            <person name="Nordman P."/>
        </authorList>
    </citation>
    <scope>NUCLEOTIDE SEQUENCE [LARGE SCALE GENOMIC DNA]</scope>
    <source>
        <strain evidence="1 2">MCP106</strain>
    </source>
</reference>
<evidence type="ECO:0000313" key="1">
    <source>
        <dbReference type="EMBL" id="TYK59076.1"/>
    </source>
</evidence>
<dbReference type="EMBL" id="VSRO01000002">
    <property type="protein sequence ID" value="TYK59076.1"/>
    <property type="molecule type" value="Genomic_DNA"/>
</dbReference>
<dbReference type="Proteomes" id="UP000324029">
    <property type="component" value="Unassembled WGS sequence"/>
</dbReference>